<proteinExistence type="predicted"/>
<protein>
    <submittedName>
        <fullName evidence="2">ATP synthase F0 subunit 8</fullName>
    </submittedName>
</protein>
<keyword evidence="1" id="KW-1133">Transmembrane helix</keyword>
<accession>A0A7D5BJC7</accession>
<feature type="transmembrane region" description="Helical" evidence="1">
    <location>
        <begin position="6"/>
        <end position="29"/>
    </location>
</feature>
<reference evidence="2" key="1">
    <citation type="submission" date="2020-05" db="EMBL/GenBank/DDBJ databases">
        <title>The complete mitochondrial genome of the springtail Allacma fusca, the internal phylogenetic relationships and gene order of Symphypleona.</title>
        <authorList>
            <person name="Nardi F."/>
            <person name="Cucini C."/>
            <person name="Carapelli A."/>
        </authorList>
    </citation>
    <scope>NUCLEOTIDE SEQUENCE</scope>
</reference>
<name>A0A7D5BJC7_9HEXA</name>
<evidence type="ECO:0000256" key="1">
    <source>
        <dbReference type="SAM" id="Phobius"/>
    </source>
</evidence>
<evidence type="ECO:0000313" key="2">
    <source>
        <dbReference type="EMBL" id="QKX48629.1"/>
    </source>
</evidence>
<keyword evidence="1" id="KW-0472">Membrane</keyword>
<gene>
    <name evidence="2" type="primary">ATP8</name>
</gene>
<organism evidence="2">
    <name type="scientific">Allacma fusca</name>
    <dbReference type="NCBI Taxonomy" id="39272"/>
    <lineage>
        <taxon>Eukaryota</taxon>
        <taxon>Metazoa</taxon>
        <taxon>Ecdysozoa</taxon>
        <taxon>Arthropoda</taxon>
        <taxon>Hexapoda</taxon>
        <taxon>Collembola</taxon>
        <taxon>Symphypleona</taxon>
        <taxon>Sminthuridae</taxon>
        <taxon>Allacma</taxon>
    </lineage>
</organism>
<sequence>MPQMAPMMWNMIFTMSSMVSFIILTKVYFTMFNKKNLTNNKNLINKNFNKTWLW</sequence>
<geneLocation type="mitochondrion" evidence="2"/>
<dbReference type="AlphaFoldDB" id="A0A7D5BJC7"/>
<keyword evidence="2" id="KW-0496">Mitochondrion</keyword>
<keyword evidence="1" id="KW-0812">Transmembrane</keyword>
<dbReference type="EMBL" id="MT547779">
    <property type="protein sequence ID" value="QKX48629.1"/>
    <property type="molecule type" value="Genomic_DNA"/>
</dbReference>